<evidence type="ECO:0008006" key="6">
    <source>
        <dbReference type="Google" id="ProtNLM"/>
    </source>
</evidence>
<dbReference type="RefSeq" id="WP_011382095.1">
    <property type="nucleotide sequence ID" value="NC_007617.1"/>
</dbReference>
<dbReference type="OrthoDB" id="6881845at2"/>
<reference evidence="2" key="2">
    <citation type="submission" date="2005-08" db="EMBL/GenBank/DDBJ databases">
        <title>Complete sequence of Plasmid 3 of Nitrosospira multiformis ATCC 25196.</title>
        <authorList>
            <consortium name="US DOE Joint Genome Institute"/>
            <person name="Copeland A."/>
            <person name="Lucas S."/>
            <person name="Lapidus A."/>
            <person name="Barry K."/>
            <person name="Detter J.C."/>
            <person name="Glavina T."/>
            <person name="Hammon N."/>
            <person name="Israni S."/>
            <person name="Pitluck S."/>
            <person name="Chain P."/>
            <person name="Malfatti S."/>
            <person name="Shin M."/>
            <person name="Vergez L."/>
            <person name="Schmutz J."/>
            <person name="Larimer F."/>
            <person name="Land M."/>
            <person name="Hauser L."/>
            <person name="Kyrpides N."/>
            <person name="Lykidis A."/>
            <person name="Richardson P."/>
        </authorList>
    </citation>
    <scope>NUCLEOTIDE SEQUENCE</scope>
    <source>
        <strain evidence="2">ATCC 25196</strain>
        <plasmid evidence="2">3</plasmid>
    </source>
</reference>
<feature type="region of interest" description="Disordered" evidence="1">
    <location>
        <begin position="62"/>
        <end position="82"/>
    </location>
</feature>
<geneLocation type="plasmid" evidence="2">
    <name>3</name>
</geneLocation>
<feature type="compositionally biased region" description="Low complexity" evidence="1">
    <location>
        <begin position="69"/>
        <end position="78"/>
    </location>
</feature>
<geneLocation type="plasmid" evidence="4">
    <name>pNITMU3</name>
</geneLocation>
<evidence type="ECO:0000313" key="3">
    <source>
        <dbReference type="EMBL" id="SEG18315.1"/>
    </source>
</evidence>
<keyword evidence="2" id="KW-0614">Plasmid</keyword>
<reference evidence="3 5" key="4">
    <citation type="submission" date="2016-10" db="EMBL/GenBank/DDBJ databases">
        <authorList>
            <person name="de Groot N.N."/>
        </authorList>
    </citation>
    <scope>NUCLEOTIDE SEQUENCE [LARGE SCALE GENOMIC DNA]</scope>
    <source>
        <strain evidence="3 5">Nl13</strain>
    </source>
</reference>
<sequence length="251" mass="26444">MKIGLIICLVPLLSTGCAFLDRQERRINYTEALDSNNTPGGNPSLITDAKQRAIINTKADVGIRRSSGKSDGSSDTSSANTDHVIKNHPTRIICAEPSPDVAQAISAAFTAAAKVDIKASEIKNISGSGSVGSSYASSIAQLGARLSTVQLLRDKMYRACEAFQNGAISDTSYTLMLARFDKTMASMLASEIAAGAFGQKLAALGSSASTKGTDPKKLDEARVAVKDASQQLQEAVELPETDDQAKVMCPR</sequence>
<protein>
    <recommendedName>
        <fullName evidence="6">Lipoprotein</fullName>
    </recommendedName>
</protein>
<dbReference type="PROSITE" id="PS51257">
    <property type="entry name" value="PROKAR_LIPOPROTEIN"/>
    <property type="match status" value="1"/>
</dbReference>
<evidence type="ECO:0000256" key="1">
    <source>
        <dbReference type="SAM" id="MobiDB-lite"/>
    </source>
</evidence>
<dbReference type="eggNOG" id="ENOG5033I2B">
    <property type="taxonomic scope" value="Bacteria"/>
</dbReference>
<accession>Q2Y560</accession>
<dbReference type="HOGENOM" id="CLU_1106247_0_0_4"/>
<dbReference type="KEGG" id="nmu:Nmul_D2827"/>
<dbReference type="Proteomes" id="UP000236751">
    <property type="component" value="Unassembled WGS sequence"/>
</dbReference>
<dbReference type="Proteomes" id="UP000002718">
    <property type="component" value="Plasmid 3"/>
</dbReference>
<keyword evidence="4" id="KW-1185">Reference proteome</keyword>
<dbReference type="EMBL" id="CP000106">
    <property type="protein sequence ID" value="ABB76114.1"/>
    <property type="molecule type" value="Genomic_DNA"/>
</dbReference>
<dbReference type="AlphaFoldDB" id="Q2Y560"/>
<evidence type="ECO:0000313" key="4">
    <source>
        <dbReference type="Proteomes" id="UP000002718"/>
    </source>
</evidence>
<evidence type="ECO:0000313" key="5">
    <source>
        <dbReference type="Proteomes" id="UP000236751"/>
    </source>
</evidence>
<dbReference type="EMBL" id="FNVK01000043">
    <property type="protein sequence ID" value="SEG18315.1"/>
    <property type="molecule type" value="Genomic_DNA"/>
</dbReference>
<organism evidence="2 4">
    <name type="scientific">Nitrosospira multiformis (strain ATCC 25196 / NCIMB 11849 / C 71)</name>
    <dbReference type="NCBI Taxonomy" id="323848"/>
    <lineage>
        <taxon>Bacteria</taxon>
        <taxon>Pseudomonadati</taxon>
        <taxon>Pseudomonadota</taxon>
        <taxon>Betaproteobacteria</taxon>
        <taxon>Nitrosomonadales</taxon>
        <taxon>Nitrosomonadaceae</taxon>
        <taxon>Nitrosospira</taxon>
    </lineage>
</organism>
<reference evidence="2 4" key="3">
    <citation type="journal article" date="2008" name="Appl. Environ. Microbiol.">
        <title>Complete genome sequence of Nitrosospira multiformis, an ammonia-oxidizing bacterium from the soil environment.</title>
        <authorList>
            <person name="Norton J.M."/>
            <person name="Klotz M.G."/>
            <person name="Stein L.Y."/>
            <person name="Arp D.J."/>
            <person name="Bottomley P.J."/>
            <person name="Chain P.S."/>
            <person name="Hauser L.J."/>
            <person name="Land M.L."/>
            <person name="Larimer F.W."/>
            <person name="Shin M.W."/>
            <person name="Starkenburg S.R."/>
        </authorList>
    </citation>
    <scope>NUCLEOTIDE SEQUENCE [LARGE SCALE GENOMIC DNA]</scope>
    <source>
        <strain evidence="2">ATCC 25196</strain>
        <strain evidence="4">ATCC 25196 / NCIMB 11849 / C 71</strain>
        <plasmid evidence="2">3</plasmid>
        <plasmid evidence="4">pNITMU3</plasmid>
    </source>
</reference>
<evidence type="ECO:0000313" key="2">
    <source>
        <dbReference type="EMBL" id="ABB76114.1"/>
    </source>
</evidence>
<reference evidence="4" key="1">
    <citation type="submission" date="2005-08" db="EMBL/GenBank/DDBJ databases">
        <title>Complete sequence of plasmid 3 of Nitrosospira multiformis ATCC 25196.</title>
        <authorList>
            <person name="Hammon N."/>
            <person name="Israni S."/>
            <person name="Pitluck S."/>
            <person name="Chain P."/>
            <person name="Malfatti S."/>
            <person name="Shin M."/>
            <person name="Vergez L."/>
            <person name="Schmutz J."/>
            <person name="Larimer F."/>
            <person name="Land M."/>
            <person name="Hauser L."/>
            <person name="Kyrpides N."/>
            <person name="Lykidis A."/>
            <person name="Richardson P."/>
        </authorList>
    </citation>
    <scope>NUCLEOTIDE SEQUENCE [LARGE SCALE GENOMIC DNA]</scope>
    <source>
        <strain evidence="4">ATCC 25196 / NCIMB 11849 / C 71</strain>
        <plasmid evidence="4">pNITMU3</plasmid>
    </source>
</reference>
<proteinExistence type="predicted"/>
<gene>
    <name evidence="2" type="ordered locus">Nmul_D2827</name>
    <name evidence="3" type="ORF">SAMN05216403_14316</name>
</gene>
<name>Q2Y560_NITMU</name>